<dbReference type="EMBL" id="CM042013">
    <property type="protein sequence ID" value="KAI3739266.1"/>
    <property type="molecule type" value="Genomic_DNA"/>
</dbReference>
<reference evidence="2" key="1">
    <citation type="journal article" date="2022" name="Mol. Ecol. Resour.">
        <title>The genomes of chicory, endive, great burdock and yacon provide insights into Asteraceae palaeo-polyploidization history and plant inulin production.</title>
        <authorList>
            <person name="Fan W."/>
            <person name="Wang S."/>
            <person name="Wang H."/>
            <person name="Wang A."/>
            <person name="Jiang F."/>
            <person name="Liu H."/>
            <person name="Zhao H."/>
            <person name="Xu D."/>
            <person name="Zhang Y."/>
        </authorList>
    </citation>
    <scope>NUCLEOTIDE SEQUENCE [LARGE SCALE GENOMIC DNA]</scope>
    <source>
        <strain evidence="2">cv. Punajuju</strain>
    </source>
</reference>
<protein>
    <submittedName>
        <fullName evidence="1">Uncharacterized protein</fullName>
    </submittedName>
</protein>
<proteinExistence type="predicted"/>
<keyword evidence="2" id="KW-1185">Reference proteome</keyword>
<organism evidence="1 2">
    <name type="scientific">Cichorium intybus</name>
    <name type="common">Chicory</name>
    <dbReference type="NCBI Taxonomy" id="13427"/>
    <lineage>
        <taxon>Eukaryota</taxon>
        <taxon>Viridiplantae</taxon>
        <taxon>Streptophyta</taxon>
        <taxon>Embryophyta</taxon>
        <taxon>Tracheophyta</taxon>
        <taxon>Spermatophyta</taxon>
        <taxon>Magnoliopsida</taxon>
        <taxon>eudicotyledons</taxon>
        <taxon>Gunneridae</taxon>
        <taxon>Pentapetalae</taxon>
        <taxon>asterids</taxon>
        <taxon>campanulids</taxon>
        <taxon>Asterales</taxon>
        <taxon>Asteraceae</taxon>
        <taxon>Cichorioideae</taxon>
        <taxon>Cichorieae</taxon>
        <taxon>Cichoriinae</taxon>
        <taxon>Cichorium</taxon>
    </lineage>
</organism>
<dbReference type="Proteomes" id="UP001055811">
    <property type="component" value="Linkage Group LG05"/>
</dbReference>
<comment type="caution">
    <text evidence="1">The sequence shown here is derived from an EMBL/GenBank/DDBJ whole genome shotgun (WGS) entry which is preliminary data.</text>
</comment>
<evidence type="ECO:0000313" key="2">
    <source>
        <dbReference type="Proteomes" id="UP001055811"/>
    </source>
</evidence>
<reference evidence="1 2" key="2">
    <citation type="journal article" date="2022" name="Mol. Ecol. Resour.">
        <title>The genomes of chicory, endive, great burdock and yacon provide insights into Asteraceae paleo-polyploidization history and plant inulin production.</title>
        <authorList>
            <person name="Fan W."/>
            <person name="Wang S."/>
            <person name="Wang H."/>
            <person name="Wang A."/>
            <person name="Jiang F."/>
            <person name="Liu H."/>
            <person name="Zhao H."/>
            <person name="Xu D."/>
            <person name="Zhang Y."/>
        </authorList>
    </citation>
    <scope>NUCLEOTIDE SEQUENCE [LARGE SCALE GENOMIC DNA]</scope>
    <source>
        <strain evidence="2">cv. Punajuju</strain>
        <tissue evidence="1">Leaves</tissue>
    </source>
</reference>
<evidence type="ECO:0000313" key="1">
    <source>
        <dbReference type="EMBL" id="KAI3739266.1"/>
    </source>
</evidence>
<name>A0ACB9CYG8_CICIN</name>
<gene>
    <name evidence="1" type="ORF">L2E82_29666</name>
</gene>
<sequence>MWLGVDQAKAFESFKVKNLCREASDPFWEYQMASVNPFGGGNFGDKQWVDHISRTLKQQLGIKDSTPPVSIFQIPKPLKDEKLEAYVPQRIGIGPNHHFQPELYQKMEQNKLTAVKRVLMPYQVQTFEDQVVEKVKEIIPIICACYDLHLDADDNSLAWLFTIDALFLIDQLGLYSDHLFAIDAKDLIMLENQIPLIVLKKIQTALSGINAEAQEDNMETRFELFCKSHSPFKLSEEKIDFSRVNHLLDYMYHSIMNNETSISTEVYFTKPGSGPSEKQDEPELLEMLVQLLERIPVAKPFIPIIESFKKSFLESIETRATAEEIKVPSVSELRDIAGVKFHLSARNSGIRNIKFELEKERCCYLPVITLNIDSEVILRNLVAYEQLLAKNSFTTGYGLELTEYVDFMCGIIDSAKDVRLLREEKIIVGDLRDEEIVKLFNGMGRSQGKMSVESELRKTVYKLNKVYESMPRVWVQRTAEKEFRLLAKIITFLISISSIPILIREVNLDVYGSNPNMMLDHFVKTTLSHFFH</sequence>
<accession>A0ACB9CYG8</accession>